<dbReference type="EMBL" id="CP101806">
    <property type="protein sequence ID" value="UUD35175.1"/>
    <property type="molecule type" value="Genomic_DNA"/>
</dbReference>
<evidence type="ECO:0000313" key="1">
    <source>
        <dbReference type="EMBL" id="UUD35175.1"/>
    </source>
</evidence>
<dbReference type="OrthoDB" id="394675at2"/>
<name>A0A3P8MDM8_9BACT</name>
<protein>
    <submittedName>
        <fullName evidence="2">Uncharacterized protein</fullName>
    </submittedName>
</protein>
<reference evidence="2 3" key="1">
    <citation type="submission" date="2018-12" db="EMBL/GenBank/DDBJ databases">
        <authorList>
            <consortium name="Pathogen Informatics"/>
        </authorList>
    </citation>
    <scope>NUCLEOTIDE SEQUENCE [LARGE SCALE GENOMIC DNA]</scope>
    <source>
        <strain evidence="2 3">NCTC10126</strain>
    </source>
</reference>
<evidence type="ECO:0000313" key="2">
    <source>
        <dbReference type="EMBL" id="VDR42020.1"/>
    </source>
</evidence>
<dbReference type="RefSeq" id="WP_126118255.1">
    <property type="nucleotide sequence ID" value="NZ_CP101806.1"/>
</dbReference>
<reference evidence="1" key="2">
    <citation type="submission" date="2022-07" db="EMBL/GenBank/DDBJ databases">
        <title>Complete genome of Mycoplasma caviae type strain G122.</title>
        <authorList>
            <person name="Spergser J."/>
        </authorList>
    </citation>
    <scope>NUCLEOTIDE SEQUENCE</scope>
    <source>
        <strain evidence="1">G122</strain>
    </source>
</reference>
<sequence>MKNKLTGFNGFCCPNDKSANQYAIINHLKNYLMKNRKFDKKIAILRNQTSSAIFEIIYSYLQTYDNIIYIDANDVVNFFKKNHEKIAFTIVTTSTFLNNSTSLNKTILSECEKYSIPIHIDATQEFASLIVEDYNLNRKNLDISISLNVKNIIFYNLNICFYAWNSKKSLKFILTKCEIPTEFFKDYYDRLKMPDFLNNLLLHNGNKYLESKEEILKNKKQLVSISESLMTNDKNFKTEILWCNLFDGFLIDVIFNDKSPAETNFLVKMLYEKLNKKDNDYFSLVTIPYMNYYKNMICFKNFYPLSSYMKKKINTAFFNSLSDVIDLNHSREQLTCVNLEIDNKNLKNLLKIFVEYSNKGFIFQGSSLIWLKFSDYYRLPNDVDLLLQHKNFKNFDDKFLFFAKTMNNRKFEKYDYFNWNDNLWSVDLLLTNNIDDGFINDYQFEFNGNKYSIKGASLDYILYQKIETIISNSISNTGEFNCLKDEVIKDINFLLEKNTLLTSEEIKKFVSFSLQNSTNIYFKNPYKDIKNLVSKVDLTLYKEKVRKLIVEICNEIERQSRDEIIPNKDFQFDWR</sequence>
<gene>
    <name evidence="2" type="ORF">NCTC10126_00516</name>
    <name evidence="1" type="ORF">NPA07_05220</name>
</gene>
<evidence type="ECO:0000313" key="4">
    <source>
        <dbReference type="Proteomes" id="UP001058569"/>
    </source>
</evidence>
<evidence type="ECO:0000313" key="3">
    <source>
        <dbReference type="Proteomes" id="UP000280036"/>
    </source>
</evidence>
<dbReference type="Proteomes" id="UP000280036">
    <property type="component" value="Unassembled WGS sequence"/>
</dbReference>
<accession>A0A3P8MDM8</accession>
<organism evidence="2 3">
    <name type="scientific">Mycoplasmopsis caviae</name>
    <dbReference type="NCBI Taxonomy" id="55603"/>
    <lineage>
        <taxon>Bacteria</taxon>
        <taxon>Bacillati</taxon>
        <taxon>Mycoplasmatota</taxon>
        <taxon>Mycoplasmoidales</taxon>
        <taxon>Metamycoplasmataceae</taxon>
        <taxon>Mycoplasmopsis</taxon>
    </lineage>
</organism>
<dbReference type="EMBL" id="UZVY01000001">
    <property type="protein sequence ID" value="VDR42020.1"/>
    <property type="molecule type" value="Genomic_DNA"/>
</dbReference>
<keyword evidence="4" id="KW-1185">Reference proteome</keyword>
<dbReference type="Proteomes" id="UP001058569">
    <property type="component" value="Chromosome"/>
</dbReference>
<proteinExistence type="predicted"/>
<dbReference type="AlphaFoldDB" id="A0A3P8MDM8"/>